<keyword evidence="6" id="KW-1185">Reference proteome</keyword>
<accession>A0A8X6YIG5</accession>
<dbReference type="Pfam" id="PF13476">
    <property type="entry name" value="AAA_23"/>
    <property type="match status" value="1"/>
</dbReference>
<dbReference type="Proteomes" id="UP000886998">
    <property type="component" value="Unassembled WGS sequence"/>
</dbReference>
<dbReference type="GO" id="GO:0003697">
    <property type="term" value="F:single-stranded DNA binding"/>
    <property type="evidence" value="ECO:0007669"/>
    <property type="project" value="TreeGrafter"/>
</dbReference>
<evidence type="ECO:0000313" key="5">
    <source>
        <dbReference type="EMBL" id="GFY73526.1"/>
    </source>
</evidence>
<dbReference type="AlphaFoldDB" id="A0A8X6YIG5"/>
<reference evidence="5" key="1">
    <citation type="submission" date="2020-08" db="EMBL/GenBank/DDBJ databases">
        <title>Multicomponent nature underlies the extraordinary mechanical properties of spider dragline silk.</title>
        <authorList>
            <person name="Kono N."/>
            <person name="Nakamura H."/>
            <person name="Mori M."/>
            <person name="Yoshida Y."/>
            <person name="Ohtoshi R."/>
            <person name="Malay A.D."/>
            <person name="Moran D.A.P."/>
            <person name="Tomita M."/>
            <person name="Numata K."/>
            <person name="Arakawa K."/>
        </authorList>
    </citation>
    <scope>NUCLEOTIDE SEQUENCE</scope>
</reference>
<evidence type="ECO:0000256" key="3">
    <source>
        <dbReference type="ARBA" id="ARBA00023054"/>
    </source>
</evidence>
<sequence length="196" mass="22409">MEGYKGGRITRIKLKGFMTYDEIDLKPKRGLNLIVGLNGSGKSSIMSAICLGLGGKPQFTGRSFQTSDFISFKHREAEIEIELESLRGKNDVIRRVLQSDKSMWYLNGSHTQQSEIAAIVKKYNIDMGNLCQFLPQEKVAEFSKMDKKQRLENMIKAIGKPSLYTMFGDLKDMRKDYCHIEKELEILENSRNSEVK</sequence>
<dbReference type="GO" id="GO:0000724">
    <property type="term" value="P:double-strand break repair via homologous recombination"/>
    <property type="evidence" value="ECO:0007669"/>
    <property type="project" value="TreeGrafter"/>
</dbReference>
<gene>
    <name evidence="5" type="primary">SMC5</name>
    <name evidence="5" type="ORF">TNIN_32301</name>
</gene>
<comment type="similarity">
    <text evidence="1">Belongs to the SMC family. SMC5 subfamily.</text>
</comment>
<evidence type="ECO:0000259" key="4">
    <source>
        <dbReference type="Pfam" id="PF13476"/>
    </source>
</evidence>
<organism evidence="5 6">
    <name type="scientific">Trichonephila inaurata madagascariensis</name>
    <dbReference type="NCBI Taxonomy" id="2747483"/>
    <lineage>
        <taxon>Eukaryota</taxon>
        <taxon>Metazoa</taxon>
        <taxon>Ecdysozoa</taxon>
        <taxon>Arthropoda</taxon>
        <taxon>Chelicerata</taxon>
        <taxon>Arachnida</taxon>
        <taxon>Araneae</taxon>
        <taxon>Araneomorphae</taxon>
        <taxon>Entelegynae</taxon>
        <taxon>Araneoidea</taxon>
        <taxon>Nephilidae</taxon>
        <taxon>Trichonephila</taxon>
        <taxon>Trichonephila inaurata</taxon>
    </lineage>
</organism>
<proteinExistence type="inferred from homology"/>
<dbReference type="InterPro" id="IPR038729">
    <property type="entry name" value="Rad50/SbcC_AAA"/>
</dbReference>
<evidence type="ECO:0000313" key="6">
    <source>
        <dbReference type="Proteomes" id="UP000886998"/>
    </source>
</evidence>
<dbReference type="GO" id="GO:0030915">
    <property type="term" value="C:Smc5-Smc6 complex"/>
    <property type="evidence" value="ECO:0007669"/>
    <property type="project" value="TreeGrafter"/>
</dbReference>
<protein>
    <recommendedName>
        <fullName evidence="2">Structural maintenance of chromosomes protein 5</fullName>
    </recommendedName>
</protein>
<dbReference type="SUPFAM" id="SSF52540">
    <property type="entry name" value="P-loop containing nucleoside triphosphate hydrolases"/>
    <property type="match status" value="1"/>
</dbReference>
<keyword evidence="3" id="KW-0175">Coiled coil</keyword>
<dbReference type="InterPro" id="IPR027417">
    <property type="entry name" value="P-loop_NTPase"/>
</dbReference>
<dbReference type="PANTHER" id="PTHR45916">
    <property type="entry name" value="STRUCTURAL MAINTENANCE OF CHROMOSOMES PROTEIN 5"/>
    <property type="match status" value="1"/>
</dbReference>
<name>A0A8X6YIG5_9ARAC</name>
<dbReference type="PANTHER" id="PTHR45916:SF1">
    <property type="entry name" value="STRUCTURAL MAINTENANCE OF CHROMOSOMES PROTEIN 5"/>
    <property type="match status" value="1"/>
</dbReference>
<feature type="domain" description="Rad50/SbcC-type AAA" evidence="4">
    <location>
        <begin position="11"/>
        <end position="160"/>
    </location>
</feature>
<dbReference type="OrthoDB" id="6435396at2759"/>
<comment type="caution">
    <text evidence="5">The sequence shown here is derived from an EMBL/GenBank/DDBJ whole genome shotgun (WGS) entry which is preliminary data.</text>
</comment>
<evidence type="ECO:0000256" key="1">
    <source>
        <dbReference type="ARBA" id="ARBA00010171"/>
    </source>
</evidence>
<dbReference type="EMBL" id="BMAV01020122">
    <property type="protein sequence ID" value="GFY73526.1"/>
    <property type="molecule type" value="Genomic_DNA"/>
</dbReference>
<dbReference type="Gene3D" id="3.40.50.300">
    <property type="entry name" value="P-loop containing nucleotide triphosphate hydrolases"/>
    <property type="match status" value="1"/>
</dbReference>
<evidence type="ECO:0000256" key="2">
    <source>
        <dbReference type="ARBA" id="ARBA00018687"/>
    </source>
</evidence>
<dbReference type="GO" id="GO:0005634">
    <property type="term" value="C:nucleus"/>
    <property type="evidence" value="ECO:0007669"/>
    <property type="project" value="TreeGrafter"/>
</dbReference>
<dbReference type="GO" id="GO:0016887">
    <property type="term" value="F:ATP hydrolysis activity"/>
    <property type="evidence" value="ECO:0007669"/>
    <property type="project" value="InterPro"/>
</dbReference>